<feature type="transmembrane region" description="Helical" evidence="2">
    <location>
        <begin position="121"/>
        <end position="147"/>
    </location>
</feature>
<dbReference type="AlphaFoldDB" id="A0A8H6ZF19"/>
<dbReference type="OrthoDB" id="3043529at2759"/>
<name>A0A8H6ZF19_9AGAR</name>
<reference evidence="4" key="1">
    <citation type="submission" date="2020-05" db="EMBL/GenBank/DDBJ databases">
        <title>Mycena genomes resolve the evolution of fungal bioluminescence.</title>
        <authorList>
            <person name="Tsai I.J."/>
        </authorList>
    </citation>
    <scope>NUCLEOTIDE SEQUENCE</scope>
    <source>
        <strain evidence="4">160909Yilan</strain>
    </source>
</reference>
<evidence type="ECO:0000256" key="2">
    <source>
        <dbReference type="SAM" id="Phobius"/>
    </source>
</evidence>
<sequence length="252" mass="26840">MQVTLLFATFFAFLALAAPMATLAMQISVPTNITTGFDATIICTDDTNGASGPLTFFLVRNGTRDTLAENPSSGGNLTVMIPANATGDGWTIQATSSNGEVVGTSSPFAILAPPKTGRKSMAIPIIGAVFGSLIVFSLLVLALFLYIRRRRRQMFAAGPEFNLEASFPPRNGSNQFSRSSTSTALSDTNVKSSKSLETEKVEWEMQLEEQFARARAATPDIRGGTPVSRMMTPRAPPAPPGPHAQPELLVSI</sequence>
<gene>
    <name evidence="4" type="ORF">MSAN_00204800</name>
</gene>
<keyword evidence="2" id="KW-1133">Transmembrane helix</keyword>
<feature type="chain" id="PRO_5034712280" evidence="3">
    <location>
        <begin position="25"/>
        <end position="252"/>
    </location>
</feature>
<evidence type="ECO:0000256" key="1">
    <source>
        <dbReference type="SAM" id="MobiDB-lite"/>
    </source>
</evidence>
<feature type="signal peptide" evidence="3">
    <location>
        <begin position="1"/>
        <end position="24"/>
    </location>
</feature>
<keyword evidence="5" id="KW-1185">Reference proteome</keyword>
<dbReference type="CDD" id="cd12087">
    <property type="entry name" value="TM_EGFR-like"/>
    <property type="match status" value="1"/>
</dbReference>
<feature type="region of interest" description="Disordered" evidence="1">
    <location>
        <begin position="162"/>
        <end position="199"/>
    </location>
</feature>
<evidence type="ECO:0000256" key="3">
    <source>
        <dbReference type="SAM" id="SignalP"/>
    </source>
</evidence>
<comment type="caution">
    <text evidence="4">The sequence shown here is derived from an EMBL/GenBank/DDBJ whole genome shotgun (WGS) entry which is preliminary data.</text>
</comment>
<protein>
    <submittedName>
        <fullName evidence="4">Uncharacterized protein</fullName>
    </submittedName>
</protein>
<organism evidence="4 5">
    <name type="scientific">Mycena sanguinolenta</name>
    <dbReference type="NCBI Taxonomy" id="230812"/>
    <lineage>
        <taxon>Eukaryota</taxon>
        <taxon>Fungi</taxon>
        <taxon>Dikarya</taxon>
        <taxon>Basidiomycota</taxon>
        <taxon>Agaricomycotina</taxon>
        <taxon>Agaricomycetes</taxon>
        <taxon>Agaricomycetidae</taxon>
        <taxon>Agaricales</taxon>
        <taxon>Marasmiineae</taxon>
        <taxon>Mycenaceae</taxon>
        <taxon>Mycena</taxon>
    </lineage>
</organism>
<feature type="compositionally biased region" description="Polar residues" evidence="1">
    <location>
        <begin position="171"/>
        <end position="193"/>
    </location>
</feature>
<keyword evidence="3" id="KW-0732">Signal</keyword>
<dbReference type="Proteomes" id="UP000623467">
    <property type="component" value="Unassembled WGS sequence"/>
</dbReference>
<feature type="compositionally biased region" description="Pro residues" evidence="1">
    <location>
        <begin position="234"/>
        <end position="243"/>
    </location>
</feature>
<keyword evidence="2" id="KW-0472">Membrane</keyword>
<accession>A0A8H6ZF19</accession>
<evidence type="ECO:0000313" key="5">
    <source>
        <dbReference type="Proteomes" id="UP000623467"/>
    </source>
</evidence>
<proteinExistence type="predicted"/>
<evidence type="ECO:0000313" key="4">
    <source>
        <dbReference type="EMBL" id="KAF7377813.1"/>
    </source>
</evidence>
<feature type="region of interest" description="Disordered" evidence="1">
    <location>
        <begin position="214"/>
        <end position="252"/>
    </location>
</feature>
<dbReference type="EMBL" id="JACAZH010000001">
    <property type="protein sequence ID" value="KAF7377813.1"/>
    <property type="molecule type" value="Genomic_DNA"/>
</dbReference>
<keyword evidence="2" id="KW-0812">Transmembrane</keyword>